<evidence type="ECO:0000313" key="1">
    <source>
        <dbReference type="EMBL" id="CAC12086.1"/>
    </source>
</evidence>
<reference evidence="1 2" key="1">
    <citation type="journal article" date="2000" name="Nature">
        <title>The genome sequence of the thermoacidophilic scavenger Thermoplasma acidophilum.</title>
        <authorList>
            <person name="Ruepp A."/>
            <person name="Graml W."/>
            <person name="Santos-Martinez M.L."/>
            <person name="Koretke K.K."/>
            <person name="Volker C."/>
            <person name="Mewes H.W."/>
            <person name="Frishman D."/>
            <person name="Stocker S."/>
            <person name="Lupas A.N."/>
            <person name="Baumeister W."/>
        </authorList>
    </citation>
    <scope>NUCLEOTIDE SEQUENCE [LARGE SCALE GENOMIC DNA]</scope>
    <source>
        <strain evidence="2">ATCC 25905 / DSM 1728 / JCM 9062 / NBRC 15155 / AMRC-C165</strain>
    </source>
</reference>
<dbReference type="InParanoid" id="Q9HJL0"/>
<dbReference type="AlphaFoldDB" id="Q9HJL0"/>
<sequence>MSFEECFNHIEDEEEAAECIHCLKKHGEQVMFDDDLGRLVLGREIYDDRYVEKMKELTKLLSIKNRKDYEFMDRKYNLTMY</sequence>
<organism evidence="1 2">
    <name type="scientific">Thermoplasma acidophilum (strain ATCC 25905 / DSM 1728 / JCM 9062 / NBRC 15155 / AMRC-C165)</name>
    <dbReference type="NCBI Taxonomy" id="273075"/>
    <lineage>
        <taxon>Archaea</taxon>
        <taxon>Methanobacteriati</taxon>
        <taxon>Thermoplasmatota</taxon>
        <taxon>Thermoplasmata</taxon>
        <taxon>Thermoplasmatales</taxon>
        <taxon>Thermoplasmataceae</taxon>
        <taxon>Thermoplasma</taxon>
    </lineage>
</organism>
<dbReference type="HOGENOM" id="CLU_2565913_0_0_2"/>
<protein>
    <submittedName>
        <fullName evidence="1">Uncharacterized protein</fullName>
    </submittedName>
</protein>
<gene>
    <name evidence="1" type="ordered locus">Ta0957</name>
</gene>
<dbReference type="OrthoDB" id="55835at2157"/>
<keyword evidence="2" id="KW-1185">Reference proteome</keyword>
<dbReference type="STRING" id="273075.gene:9572175"/>
<dbReference type="RefSeq" id="WP_010901368.1">
    <property type="nucleotide sequence ID" value="NC_002578.1"/>
</dbReference>
<proteinExistence type="predicted"/>
<dbReference type="Proteomes" id="UP000001024">
    <property type="component" value="Chromosome"/>
</dbReference>
<evidence type="ECO:0000313" key="2">
    <source>
        <dbReference type="Proteomes" id="UP000001024"/>
    </source>
</evidence>
<dbReference type="EMBL" id="AL445066">
    <property type="protein sequence ID" value="CAC12086.1"/>
    <property type="molecule type" value="Genomic_DNA"/>
</dbReference>
<name>Q9HJL0_THEAC</name>
<dbReference type="PaxDb" id="273075-Ta0957"/>
<dbReference type="eggNOG" id="arCOG05405">
    <property type="taxonomic scope" value="Archaea"/>
</dbReference>
<dbReference type="EnsemblBacteria" id="CAC12086">
    <property type="protein sequence ID" value="CAC12086"/>
    <property type="gene ID" value="CAC12086"/>
</dbReference>
<accession>Q9HJL0</accession>
<dbReference type="KEGG" id="tac:Ta0957"/>